<dbReference type="RefSeq" id="WP_090311478.1">
    <property type="nucleotide sequence ID" value="NZ_FNFE01000008.1"/>
</dbReference>
<accession>A0A1G9FPU7</accession>
<gene>
    <name evidence="3" type="ORF">SAMN04515672_4232</name>
</gene>
<dbReference type="AlphaFoldDB" id="A0A1G9FPU7"/>
<evidence type="ECO:0000313" key="3">
    <source>
        <dbReference type="EMBL" id="SDK90431.1"/>
    </source>
</evidence>
<evidence type="ECO:0000256" key="1">
    <source>
        <dbReference type="SAM" id="MobiDB-lite"/>
    </source>
</evidence>
<evidence type="ECO:0000313" key="4">
    <source>
        <dbReference type="Proteomes" id="UP000198882"/>
    </source>
</evidence>
<dbReference type="InterPro" id="IPR055930">
    <property type="entry name" value="DUF7508"/>
</dbReference>
<dbReference type="Pfam" id="PF24348">
    <property type="entry name" value="DUF7508"/>
    <property type="match status" value="1"/>
</dbReference>
<keyword evidence="4" id="KW-1185">Reference proteome</keyword>
<sequence>MPLQKPWRDLDRGTVASAPDRPGVYELADSSGTVQSVGHGVLRDELKTALAYGDGERVRWTETHTLEQAQELAVDHRERLE</sequence>
<feature type="domain" description="DUF7508" evidence="2">
    <location>
        <begin position="1"/>
        <end position="79"/>
    </location>
</feature>
<dbReference type="STRING" id="1095776.SAMN04515672_4232"/>
<evidence type="ECO:0000259" key="2">
    <source>
        <dbReference type="Pfam" id="PF24348"/>
    </source>
</evidence>
<dbReference type="Proteomes" id="UP000198882">
    <property type="component" value="Unassembled WGS sequence"/>
</dbReference>
<organism evidence="3 4">
    <name type="scientific">Natronorubrum texcoconense</name>
    <dbReference type="NCBI Taxonomy" id="1095776"/>
    <lineage>
        <taxon>Archaea</taxon>
        <taxon>Methanobacteriati</taxon>
        <taxon>Methanobacteriota</taxon>
        <taxon>Stenosarchaea group</taxon>
        <taxon>Halobacteria</taxon>
        <taxon>Halobacteriales</taxon>
        <taxon>Natrialbaceae</taxon>
        <taxon>Natronorubrum</taxon>
    </lineage>
</organism>
<feature type="compositionally biased region" description="Basic and acidic residues" evidence="1">
    <location>
        <begin position="1"/>
        <end position="12"/>
    </location>
</feature>
<dbReference type="OrthoDB" id="103534at2157"/>
<protein>
    <recommendedName>
        <fullName evidence="2">DUF7508 domain-containing protein</fullName>
    </recommendedName>
</protein>
<feature type="region of interest" description="Disordered" evidence="1">
    <location>
        <begin position="1"/>
        <end position="29"/>
    </location>
</feature>
<proteinExistence type="predicted"/>
<name>A0A1G9FPU7_9EURY</name>
<reference evidence="4" key="1">
    <citation type="submission" date="2016-10" db="EMBL/GenBank/DDBJ databases">
        <authorList>
            <person name="Varghese N."/>
            <person name="Submissions S."/>
        </authorList>
    </citation>
    <scope>NUCLEOTIDE SEQUENCE [LARGE SCALE GENOMIC DNA]</scope>
    <source>
        <strain evidence="4">B4,CECT 8067,JCM 17497</strain>
    </source>
</reference>
<dbReference type="EMBL" id="FNFE01000008">
    <property type="protein sequence ID" value="SDK90431.1"/>
    <property type="molecule type" value="Genomic_DNA"/>
</dbReference>